<evidence type="ECO:0000256" key="1">
    <source>
        <dbReference type="ARBA" id="ARBA00022448"/>
    </source>
</evidence>
<evidence type="ECO:0000313" key="8">
    <source>
        <dbReference type="Proteomes" id="UP000700908"/>
    </source>
</evidence>
<dbReference type="PANTHER" id="PTHR47738">
    <property type="entry name" value="PTS SYSTEM FRUCTOSE-LIKE EIIA COMPONENT-RELATED"/>
    <property type="match status" value="1"/>
</dbReference>
<comment type="caution">
    <text evidence="7">The sequence shown here is derived from an EMBL/GenBank/DDBJ whole genome shotgun (WGS) entry which is preliminary data.</text>
</comment>
<dbReference type="InterPro" id="IPR016152">
    <property type="entry name" value="PTrfase/Anion_transptr"/>
</dbReference>
<protein>
    <submittedName>
        <fullName evidence="7">Fructose PTS transporter subunit IIA</fullName>
        <ecNumber evidence="7">2.7.1.202</ecNumber>
    </submittedName>
</protein>
<keyword evidence="3" id="KW-0762">Sugar transport</keyword>
<feature type="domain" description="PTS EIIA type-2" evidence="6">
    <location>
        <begin position="2"/>
        <end position="144"/>
    </location>
</feature>
<dbReference type="EC" id="2.7.1.202" evidence="7"/>
<keyword evidence="5" id="KW-0598">Phosphotransferase system</keyword>
<keyword evidence="8" id="KW-1185">Reference proteome</keyword>
<keyword evidence="1" id="KW-0813">Transport</keyword>
<dbReference type="CDD" id="cd00211">
    <property type="entry name" value="PTS_IIA_fru"/>
    <property type="match status" value="1"/>
</dbReference>
<keyword evidence="4 7" id="KW-0808">Transferase</keyword>
<evidence type="ECO:0000256" key="4">
    <source>
        <dbReference type="ARBA" id="ARBA00022679"/>
    </source>
</evidence>
<dbReference type="Gene3D" id="3.40.930.10">
    <property type="entry name" value="Mannitol-specific EII, Chain A"/>
    <property type="match status" value="1"/>
</dbReference>
<dbReference type="GO" id="GO:0016740">
    <property type="term" value="F:transferase activity"/>
    <property type="evidence" value="ECO:0007669"/>
    <property type="project" value="UniProtKB-KW"/>
</dbReference>
<dbReference type="RefSeq" id="WP_222198944.1">
    <property type="nucleotide sequence ID" value="NZ_JAIMFO010000004.1"/>
</dbReference>
<evidence type="ECO:0000256" key="5">
    <source>
        <dbReference type="ARBA" id="ARBA00022683"/>
    </source>
</evidence>
<proteinExistence type="predicted"/>
<sequence>MELMTPDLVLFDLQATSKEDVIRALAHAMDASNRLSDLEAYVADVFAREAMGTTALGFRVATPHAKSEAVSVASLGFAHLAHPIDWDGEQVDLVFQIAVPLAEAGDRHLVILAQLARQLIHADFRERLASTSAPAEVVDLVGIA</sequence>
<dbReference type="SUPFAM" id="SSF55804">
    <property type="entry name" value="Phoshotransferase/anion transport protein"/>
    <property type="match status" value="1"/>
</dbReference>
<dbReference type="InterPro" id="IPR002178">
    <property type="entry name" value="PTS_EIIA_type-2_dom"/>
</dbReference>
<evidence type="ECO:0000259" key="6">
    <source>
        <dbReference type="PROSITE" id="PS51094"/>
    </source>
</evidence>
<dbReference type="EMBL" id="JAIMFO010000004">
    <property type="protein sequence ID" value="MBY4797213.1"/>
    <property type="molecule type" value="Genomic_DNA"/>
</dbReference>
<dbReference type="Proteomes" id="UP000700908">
    <property type="component" value="Unassembled WGS sequence"/>
</dbReference>
<reference evidence="7 8" key="1">
    <citation type="submission" date="2021-08" db="EMBL/GenBank/DDBJ databases">
        <title>Collinsella faecalis sp. nov. isolated from swine faeces.</title>
        <authorList>
            <person name="Oh B.S."/>
            <person name="Lee J.H."/>
        </authorList>
    </citation>
    <scope>NUCLEOTIDE SEQUENCE [LARGE SCALE GENOMIC DNA]</scope>
    <source>
        <strain evidence="7 8">AGMB00827</strain>
    </source>
</reference>
<dbReference type="PROSITE" id="PS51094">
    <property type="entry name" value="PTS_EIIA_TYPE_2"/>
    <property type="match status" value="1"/>
</dbReference>
<dbReference type="NCBIfam" id="TIGR00848">
    <property type="entry name" value="fruA"/>
    <property type="match status" value="1"/>
</dbReference>
<gene>
    <name evidence="7" type="ORF">K6V98_02380</name>
</gene>
<name>A0ABS7MJK6_9ACTN</name>
<dbReference type="InterPro" id="IPR004715">
    <property type="entry name" value="PTS_IIA_fruc"/>
</dbReference>
<evidence type="ECO:0000256" key="2">
    <source>
        <dbReference type="ARBA" id="ARBA00022553"/>
    </source>
</evidence>
<dbReference type="PANTHER" id="PTHR47738:SF2">
    <property type="entry name" value="PTS SYSTEM FRUCTOSE-LIKE EIIA COMPONENT"/>
    <property type="match status" value="1"/>
</dbReference>
<dbReference type="InterPro" id="IPR051541">
    <property type="entry name" value="PTS_SugarTrans_NitroReg"/>
</dbReference>
<evidence type="ECO:0000313" key="7">
    <source>
        <dbReference type="EMBL" id="MBY4797213.1"/>
    </source>
</evidence>
<evidence type="ECO:0000256" key="3">
    <source>
        <dbReference type="ARBA" id="ARBA00022597"/>
    </source>
</evidence>
<keyword evidence="2" id="KW-0597">Phosphoprotein</keyword>
<organism evidence="7 8">
    <name type="scientific">Collinsella ureilytica</name>
    <dbReference type="NCBI Taxonomy" id="2869515"/>
    <lineage>
        <taxon>Bacteria</taxon>
        <taxon>Bacillati</taxon>
        <taxon>Actinomycetota</taxon>
        <taxon>Coriobacteriia</taxon>
        <taxon>Coriobacteriales</taxon>
        <taxon>Coriobacteriaceae</taxon>
        <taxon>Collinsella</taxon>
    </lineage>
</organism>
<dbReference type="Pfam" id="PF00359">
    <property type="entry name" value="PTS_EIIA_2"/>
    <property type="match status" value="1"/>
</dbReference>
<accession>A0ABS7MJK6</accession>